<dbReference type="InterPro" id="IPR011009">
    <property type="entry name" value="Kinase-like_dom_sf"/>
</dbReference>
<dbReference type="InterPro" id="IPR017441">
    <property type="entry name" value="Protein_kinase_ATP_BS"/>
</dbReference>
<keyword evidence="1" id="KW-0547">Nucleotide-binding</keyword>
<name>A0A8C0U4Q0_CYACU</name>
<evidence type="ECO:0000313" key="2">
    <source>
        <dbReference type="Ensembl" id="ENSCCEP00000004199.1"/>
    </source>
</evidence>
<reference evidence="2" key="2">
    <citation type="submission" date="2025-09" db="UniProtKB">
        <authorList>
            <consortium name="Ensembl"/>
        </authorList>
    </citation>
    <scope>IDENTIFICATION</scope>
</reference>
<dbReference type="GO" id="GO:0005524">
    <property type="term" value="F:ATP binding"/>
    <property type="evidence" value="ECO:0007669"/>
    <property type="project" value="UniProtKB-UniRule"/>
</dbReference>
<dbReference type="Gene3D" id="3.30.200.20">
    <property type="entry name" value="Phosphorylase Kinase, domain 1"/>
    <property type="match status" value="1"/>
</dbReference>
<accession>A0A8C0U4Q0</accession>
<feature type="binding site" evidence="1">
    <location>
        <position position="83"/>
    </location>
    <ligand>
        <name>ATP</name>
        <dbReference type="ChEBI" id="CHEBI:30616"/>
    </ligand>
</feature>
<dbReference type="Ensembl" id="ENSCCET00000007010.1">
    <property type="protein sequence ID" value="ENSCCEP00000004199.1"/>
    <property type="gene ID" value="ENSCCEG00000004666.1"/>
</dbReference>
<keyword evidence="3" id="KW-1185">Reference proteome</keyword>
<dbReference type="PROSITE" id="PS00107">
    <property type="entry name" value="PROTEIN_KINASE_ATP"/>
    <property type="match status" value="1"/>
</dbReference>
<evidence type="ECO:0000313" key="3">
    <source>
        <dbReference type="Proteomes" id="UP000694410"/>
    </source>
</evidence>
<organism evidence="2 3">
    <name type="scientific">Cyanistes caeruleus</name>
    <name type="common">Eurasian blue tit</name>
    <name type="synonym">Parus caeruleus</name>
    <dbReference type="NCBI Taxonomy" id="156563"/>
    <lineage>
        <taxon>Eukaryota</taxon>
        <taxon>Metazoa</taxon>
        <taxon>Chordata</taxon>
        <taxon>Craniata</taxon>
        <taxon>Vertebrata</taxon>
        <taxon>Euteleostomi</taxon>
        <taxon>Archelosauria</taxon>
        <taxon>Archosauria</taxon>
        <taxon>Dinosauria</taxon>
        <taxon>Saurischia</taxon>
        <taxon>Theropoda</taxon>
        <taxon>Coelurosauria</taxon>
        <taxon>Aves</taxon>
        <taxon>Neognathae</taxon>
        <taxon>Neoaves</taxon>
        <taxon>Telluraves</taxon>
        <taxon>Australaves</taxon>
        <taxon>Passeriformes</taxon>
        <taxon>Paridae</taxon>
        <taxon>Cyanistes</taxon>
    </lineage>
</organism>
<dbReference type="SUPFAM" id="SSF56112">
    <property type="entry name" value="Protein kinase-like (PK-like)"/>
    <property type="match status" value="1"/>
</dbReference>
<keyword evidence="1" id="KW-0067">ATP-binding</keyword>
<evidence type="ECO:0008006" key="4">
    <source>
        <dbReference type="Google" id="ProtNLM"/>
    </source>
</evidence>
<proteinExistence type="predicted"/>
<reference evidence="2" key="1">
    <citation type="submission" date="2025-08" db="UniProtKB">
        <authorList>
            <consortium name="Ensembl"/>
        </authorList>
    </citation>
    <scope>IDENTIFICATION</scope>
</reference>
<dbReference type="Proteomes" id="UP000694410">
    <property type="component" value="Unplaced"/>
</dbReference>
<sequence length="128" mass="14319">METVLKSPCDEQHPQQAEDFHGNLEQNKLSAAVKKDIEKLYEAVPQLVNVFKIKEKIGEGTFSSVYLATAQLQTGHEEQMALKHLIPTSHPLRIAAELQCLTVAGYINKRIRIAMTKLLNVVSLFCTS</sequence>
<protein>
    <recommendedName>
        <fullName evidence="4">Protein kinase domain-containing protein</fullName>
    </recommendedName>
</protein>
<evidence type="ECO:0000256" key="1">
    <source>
        <dbReference type="PROSITE-ProRule" id="PRU10141"/>
    </source>
</evidence>
<dbReference type="AlphaFoldDB" id="A0A8C0U4Q0"/>